<keyword evidence="2 8" id="KW-0547">Nucleotide-binding</keyword>
<comment type="cofactor">
    <cofactor evidence="8">
        <name>Zn(2+)</name>
        <dbReference type="ChEBI" id="CHEBI:29105"/>
    </cofactor>
    <text evidence="8">Binds 1 zinc ion.</text>
</comment>
<dbReference type="NCBIfam" id="TIGR00244">
    <property type="entry name" value="transcriptional regulator NrdR"/>
    <property type="match status" value="1"/>
</dbReference>
<evidence type="ECO:0000256" key="4">
    <source>
        <dbReference type="ARBA" id="ARBA00022840"/>
    </source>
</evidence>
<keyword evidence="8" id="KW-0863">Zinc-finger</keyword>
<keyword evidence="6 8" id="KW-0238">DNA-binding</keyword>
<keyword evidence="1 8" id="KW-0678">Repressor</keyword>
<proteinExistence type="inferred from homology"/>
<dbReference type="InterPro" id="IPR055173">
    <property type="entry name" value="NrdR-like_N"/>
</dbReference>
<dbReference type="PROSITE" id="PS51161">
    <property type="entry name" value="ATP_CONE"/>
    <property type="match status" value="1"/>
</dbReference>
<dbReference type="PANTHER" id="PTHR30455">
    <property type="entry name" value="TRANSCRIPTIONAL REPRESSOR NRDR"/>
    <property type="match status" value="1"/>
</dbReference>
<keyword evidence="5 8" id="KW-0805">Transcription regulation</keyword>
<gene>
    <name evidence="8 10" type="primary">nrdR</name>
    <name evidence="10" type="ORF">ACFSFY_03695</name>
</gene>
<dbReference type="InterPro" id="IPR003796">
    <property type="entry name" value="RNR_NrdR-like"/>
</dbReference>
<comment type="caution">
    <text evidence="10">The sequence shown here is derived from an EMBL/GenBank/DDBJ whole genome shotgun (WGS) entry which is preliminary data.</text>
</comment>
<evidence type="ECO:0000313" key="11">
    <source>
        <dbReference type="Proteomes" id="UP001597218"/>
    </source>
</evidence>
<reference evidence="11" key="1">
    <citation type="journal article" date="2019" name="Int. J. Syst. Evol. Microbiol.">
        <title>The Global Catalogue of Microorganisms (GCM) 10K type strain sequencing project: providing services to taxonomists for standard genome sequencing and annotation.</title>
        <authorList>
            <consortium name="The Broad Institute Genomics Platform"/>
            <consortium name="The Broad Institute Genome Sequencing Center for Infectious Disease"/>
            <person name="Wu L."/>
            <person name="Ma J."/>
        </authorList>
    </citation>
    <scope>NUCLEOTIDE SEQUENCE [LARGE SCALE GENOMIC DNA]</scope>
    <source>
        <strain evidence="11">CGMCC 4.7177</strain>
    </source>
</reference>
<organism evidence="10 11">
    <name type="scientific">Sporosarcina siberiensis</name>
    <dbReference type="NCBI Taxonomy" id="1365606"/>
    <lineage>
        <taxon>Bacteria</taxon>
        <taxon>Bacillati</taxon>
        <taxon>Bacillota</taxon>
        <taxon>Bacilli</taxon>
        <taxon>Bacillales</taxon>
        <taxon>Caryophanaceae</taxon>
        <taxon>Sporosarcina</taxon>
    </lineage>
</organism>
<keyword evidence="4 8" id="KW-0067">ATP-binding</keyword>
<evidence type="ECO:0000256" key="8">
    <source>
        <dbReference type="HAMAP-Rule" id="MF_00440"/>
    </source>
</evidence>
<comment type="similarity">
    <text evidence="8">Belongs to the NrdR family.</text>
</comment>
<keyword evidence="3 8" id="KW-0862">Zinc</keyword>
<dbReference type="PANTHER" id="PTHR30455:SF2">
    <property type="entry name" value="TRANSCRIPTIONAL REPRESSOR NRDR"/>
    <property type="match status" value="1"/>
</dbReference>
<evidence type="ECO:0000256" key="1">
    <source>
        <dbReference type="ARBA" id="ARBA00022491"/>
    </source>
</evidence>
<keyword evidence="7 8" id="KW-0804">Transcription</keyword>
<keyword evidence="8" id="KW-0479">Metal-binding</keyword>
<keyword evidence="11" id="KW-1185">Reference proteome</keyword>
<dbReference type="Pfam" id="PF22811">
    <property type="entry name" value="Zn_ribbon_NrdR"/>
    <property type="match status" value="1"/>
</dbReference>
<evidence type="ECO:0000256" key="3">
    <source>
        <dbReference type="ARBA" id="ARBA00022833"/>
    </source>
</evidence>
<dbReference type="RefSeq" id="WP_381535819.1">
    <property type="nucleotide sequence ID" value="NZ_JBHUGI010000006.1"/>
</dbReference>
<evidence type="ECO:0000256" key="7">
    <source>
        <dbReference type="ARBA" id="ARBA00023163"/>
    </source>
</evidence>
<accession>A0ABW4SFI9</accession>
<name>A0ABW4SFI9_9BACL</name>
<feature type="zinc finger region" evidence="8">
    <location>
        <begin position="3"/>
        <end position="34"/>
    </location>
</feature>
<feature type="domain" description="ATP-cone" evidence="9">
    <location>
        <begin position="49"/>
        <end position="139"/>
    </location>
</feature>
<evidence type="ECO:0000256" key="2">
    <source>
        <dbReference type="ARBA" id="ARBA00022741"/>
    </source>
</evidence>
<dbReference type="Pfam" id="PF03477">
    <property type="entry name" value="ATP-cone"/>
    <property type="match status" value="1"/>
</dbReference>
<dbReference type="InterPro" id="IPR005144">
    <property type="entry name" value="ATP-cone_dom"/>
</dbReference>
<protein>
    <recommendedName>
        <fullName evidence="8">Transcriptional repressor NrdR</fullName>
    </recommendedName>
</protein>
<evidence type="ECO:0000313" key="10">
    <source>
        <dbReference type="EMBL" id="MFD1927164.1"/>
    </source>
</evidence>
<sequence>MRCPACQFNGSRVVDSRAADDSKSIRRRRECESCAFRFTTFEKVEGTPLMVVKKDGSREEFSGEKVLRGLIRACEKRPVSLDELKEIVYTIEKELRSSGIAEINSDKVGEMVMKRLADVDEVAYVRFASVYREYQDITVFIEELKNLLERNDKE</sequence>
<evidence type="ECO:0000256" key="5">
    <source>
        <dbReference type="ARBA" id="ARBA00023015"/>
    </source>
</evidence>
<dbReference type="Proteomes" id="UP001597218">
    <property type="component" value="Unassembled WGS sequence"/>
</dbReference>
<comment type="function">
    <text evidence="8">Negatively regulates transcription of bacterial ribonucleotide reductase nrd genes and operons by binding to NrdR-boxes.</text>
</comment>
<evidence type="ECO:0000259" key="9">
    <source>
        <dbReference type="PROSITE" id="PS51161"/>
    </source>
</evidence>
<dbReference type="HAMAP" id="MF_00440">
    <property type="entry name" value="NrdR"/>
    <property type="match status" value="1"/>
</dbReference>
<evidence type="ECO:0000256" key="6">
    <source>
        <dbReference type="ARBA" id="ARBA00023125"/>
    </source>
</evidence>
<dbReference type="EMBL" id="JBHUGI010000006">
    <property type="protein sequence ID" value="MFD1927164.1"/>
    <property type="molecule type" value="Genomic_DNA"/>
</dbReference>